<dbReference type="Proteomes" id="UP001500751">
    <property type="component" value="Unassembled WGS sequence"/>
</dbReference>
<protein>
    <submittedName>
        <fullName evidence="1">Uncharacterized protein</fullName>
    </submittedName>
</protein>
<reference evidence="1 2" key="1">
    <citation type="journal article" date="2019" name="Int. J. Syst. Evol. Microbiol.">
        <title>The Global Catalogue of Microorganisms (GCM) 10K type strain sequencing project: providing services to taxonomists for standard genome sequencing and annotation.</title>
        <authorList>
            <consortium name="The Broad Institute Genomics Platform"/>
            <consortium name="The Broad Institute Genome Sequencing Center for Infectious Disease"/>
            <person name="Wu L."/>
            <person name="Ma J."/>
        </authorList>
    </citation>
    <scope>NUCLEOTIDE SEQUENCE [LARGE SCALE GENOMIC DNA]</scope>
    <source>
        <strain evidence="1 2">JCM 16014</strain>
    </source>
</reference>
<keyword evidence="2" id="KW-1185">Reference proteome</keyword>
<sequence length="144" mass="16499">MHTQPDFIISSAITTLDETATPTLWHEFPDKEVTNQELGLEYILSFDAPRLPDVDFEVGAWLSYYGLAPHTGFEPVRLRSKGGVTVAFRWHRGDLVRSYAFQGLDDAVNEADFSASRIDKATYRRRHLEIHRVKRPVVRAPDRT</sequence>
<proteinExistence type="predicted"/>
<organism evidence="1 2">
    <name type="scientific">Catenulispora yoronensis</name>
    <dbReference type="NCBI Taxonomy" id="450799"/>
    <lineage>
        <taxon>Bacteria</taxon>
        <taxon>Bacillati</taxon>
        <taxon>Actinomycetota</taxon>
        <taxon>Actinomycetes</taxon>
        <taxon>Catenulisporales</taxon>
        <taxon>Catenulisporaceae</taxon>
        <taxon>Catenulispora</taxon>
    </lineage>
</organism>
<gene>
    <name evidence="1" type="ORF">GCM10009839_87670</name>
</gene>
<accession>A0ABN2VIE5</accession>
<evidence type="ECO:0000313" key="2">
    <source>
        <dbReference type="Proteomes" id="UP001500751"/>
    </source>
</evidence>
<name>A0ABN2VIE5_9ACTN</name>
<evidence type="ECO:0000313" key="1">
    <source>
        <dbReference type="EMBL" id="GAA2062909.1"/>
    </source>
</evidence>
<comment type="caution">
    <text evidence="1">The sequence shown here is derived from an EMBL/GenBank/DDBJ whole genome shotgun (WGS) entry which is preliminary data.</text>
</comment>
<dbReference type="EMBL" id="BAAAQN010000089">
    <property type="protein sequence ID" value="GAA2062909.1"/>
    <property type="molecule type" value="Genomic_DNA"/>
</dbReference>